<sequence>MAWQKTTLLAVAGALCLSALLNGAEASVSVSDTPLLINATQASGCGNFIESCNGISISGSILSANCRDENGNPHFTELDLNPHLANIDGALEPGSDYIETCTSQGGSEEGSSFNIFAQCRQENGNIIPTSFDVNNNVANINGELQWHDCNQLLAMDEIAAADEDVALSGRKLLNH</sequence>
<feature type="domain" description="Cyanovirin-N" evidence="2">
    <location>
        <begin position="47"/>
        <end position="146"/>
    </location>
</feature>
<proteinExistence type="predicted"/>
<keyword evidence="1" id="KW-0732">Signal</keyword>
<gene>
    <name evidence="3" type="ORF">CSSPTR1EN2_LOCUS3</name>
</gene>
<dbReference type="Gene3D" id="2.30.60.10">
    <property type="entry name" value="Cyanovirin-N"/>
    <property type="match status" value="1"/>
</dbReference>
<dbReference type="EMBL" id="OZ019893">
    <property type="protein sequence ID" value="CAK9189352.1"/>
    <property type="molecule type" value="Genomic_DNA"/>
</dbReference>
<evidence type="ECO:0000313" key="4">
    <source>
        <dbReference type="Proteomes" id="UP001497512"/>
    </source>
</evidence>
<evidence type="ECO:0000256" key="1">
    <source>
        <dbReference type="SAM" id="SignalP"/>
    </source>
</evidence>
<dbReference type="Pfam" id="PF08881">
    <property type="entry name" value="CVNH"/>
    <property type="match status" value="1"/>
</dbReference>
<protein>
    <recommendedName>
        <fullName evidence="2">Cyanovirin-N domain-containing protein</fullName>
    </recommendedName>
</protein>
<dbReference type="Proteomes" id="UP001497512">
    <property type="component" value="Chromosome 1"/>
</dbReference>
<feature type="chain" id="PRO_5045433912" description="Cyanovirin-N domain-containing protein" evidence="1">
    <location>
        <begin position="27"/>
        <end position="175"/>
    </location>
</feature>
<feature type="signal peptide" evidence="1">
    <location>
        <begin position="1"/>
        <end position="26"/>
    </location>
</feature>
<evidence type="ECO:0000313" key="3">
    <source>
        <dbReference type="EMBL" id="CAK9189352.1"/>
    </source>
</evidence>
<keyword evidence="4" id="KW-1185">Reference proteome</keyword>
<dbReference type="SMART" id="SM01111">
    <property type="entry name" value="CVNH"/>
    <property type="match status" value="1"/>
</dbReference>
<dbReference type="InterPro" id="IPR011058">
    <property type="entry name" value="Cyanovirin-N"/>
</dbReference>
<evidence type="ECO:0000259" key="2">
    <source>
        <dbReference type="SMART" id="SM01111"/>
    </source>
</evidence>
<dbReference type="SUPFAM" id="SSF51322">
    <property type="entry name" value="Cyanovirin-N"/>
    <property type="match status" value="2"/>
</dbReference>
<accession>A0ABP0T7T2</accession>
<dbReference type="InterPro" id="IPR036673">
    <property type="entry name" value="Cyanovirin-N_sf"/>
</dbReference>
<name>A0ABP0T7T2_9BRYO</name>
<organism evidence="3 4">
    <name type="scientific">Sphagnum troendelagicum</name>
    <dbReference type="NCBI Taxonomy" id="128251"/>
    <lineage>
        <taxon>Eukaryota</taxon>
        <taxon>Viridiplantae</taxon>
        <taxon>Streptophyta</taxon>
        <taxon>Embryophyta</taxon>
        <taxon>Bryophyta</taxon>
        <taxon>Sphagnophytina</taxon>
        <taxon>Sphagnopsida</taxon>
        <taxon>Sphagnales</taxon>
        <taxon>Sphagnaceae</taxon>
        <taxon>Sphagnum</taxon>
    </lineage>
</organism>
<reference evidence="3 4" key="1">
    <citation type="submission" date="2024-02" db="EMBL/GenBank/DDBJ databases">
        <authorList>
            <consortium name="ELIXIR-Norway"/>
            <consortium name="Elixir Norway"/>
        </authorList>
    </citation>
    <scope>NUCLEOTIDE SEQUENCE [LARGE SCALE GENOMIC DNA]</scope>
</reference>